<keyword evidence="2" id="KW-1185">Reference proteome</keyword>
<dbReference type="Proteomes" id="UP000054007">
    <property type="component" value="Unassembled WGS sequence"/>
</dbReference>
<dbReference type="EMBL" id="KN880704">
    <property type="protein sequence ID" value="KIY63324.1"/>
    <property type="molecule type" value="Genomic_DNA"/>
</dbReference>
<dbReference type="AlphaFoldDB" id="A0A0D7AZJ5"/>
<reference evidence="1 2" key="1">
    <citation type="journal article" date="2015" name="Fungal Genet. Biol.">
        <title>Evolution of novel wood decay mechanisms in Agaricales revealed by the genome sequences of Fistulina hepatica and Cylindrobasidium torrendii.</title>
        <authorList>
            <person name="Floudas D."/>
            <person name="Held B.W."/>
            <person name="Riley R."/>
            <person name="Nagy L.G."/>
            <person name="Koehler G."/>
            <person name="Ransdell A.S."/>
            <person name="Younus H."/>
            <person name="Chow J."/>
            <person name="Chiniquy J."/>
            <person name="Lipzen A."/>
            <person name="Tritt A."/>
            <person name="Sun H."/>
            <person name="Haridas S."/>
            <person name="LaButti K."/>
            <person name="Ohm R.A."/>
            <person name="Kues U."/>
            <person name="Blanchette R.A."/>
            <person name="Grigoriev I.V."/>
            <person name="Minto R.E."/>
            <person name="Hibbett D.S."/>
        </authorList>
    </citation>
    <scope>NUCLEOTIDE SEQUENCE [LARGE SCALE GENOMIC DNA]</scope>
    <source>
        <strain evidence="1 2">FP15055 ss-10</strain>
    </source>
</reference>
<gene>
    <name evidence="1" type="ORF">CYLTODRAFT_414111</name>
</gene>
<accession>A0A0D7AZJ5</accession>
<name>A0A0D7AZJ5_9AGAR</name>
<protein>
    <submittedName>
        <fullName evidence="1">Uncharacterized protein</fullName>
    </submittedName>
</protein>
<evidence type="ECO:0000313" key="2">
    <source>
        <dbReference type="Proteomes" id="UP000054007"/>
    </source>
</evidence>
<evidence type="ECO:0000313" key="1">
    <source>
        <dbReference type="EMBL" id="KIY63324.1"/>
    </source>
</evidence>
<organism evidence="1 2">
    <name type="scientific">Cylindrobasidium torrendii FP15055 ss-10</name>
    <dbReference type="NCBI Taxonomy" id="1314674"/>
    <lineage>
        <taxon>Eukaryota</taxon>
        <taxon>Fungi</taxon>
        <taxon>Dikarya</taxon>
        <taxon>Basidiomycota</taxon>
        <taxon>Agaricomycotina</taxon>
        <taxon>Agaricomycetes</taxon>
        <taxon>Agaricomycetidae</taxon>
        <taxon>Agaricales</taxon>
        <taxon>Marasmiineae</taxon>
        <taxon>Physalacriaceae</taxon>
        <taxon>Cylindrobasidium</taxon>
    </lineage>
</organism>
<sequence>MNSSLPLDCFSLSIDFSSPVIELQYAKSSASGDRLLDKLEYFYGMQRGDSEQYMSSELNTIKCRTDFAALLTSGVDDAKLFLFLKRTKATVQRLQRLVTRNSEAKIEKRLKFDEKFPLGPYGYRFVYLDFKQTIYVRDPTTGEIIGHDAPYNCMPKITSTLNPCFWAIQTATISVVTAASLHRGTNRWKGRISGDFNSPVLELQYFQPSDSDDRLLDRLEFFNGMERGDSERYLTSELNIIKCQKDFAGLLTSAVEDARLFLFPKKTKATVQRLQRLATRNLEAQLEKRSTFEKEFPLGL</sequence>
<proteinExistence type="predicted"/>